<evidence type="ECO:0000256" key="3">
    <source>
        <dbReference type="ARBA" id="ARBA00022490"/>
    </source>
</evidence>
<dbReference type="PANTHER" id="PTHR46372:SF2">
    <property type="entry name" value="PROTEIN WVD2-LIKE 3"/>
    <property type="match status" value="1"/>
</dbReference>
<feature type="domain" description="TPX2 C-terminal" evidence="7">
    <location>
        <begin position="173"/>
        <end position="243"/>
    </location>
</feature>
<evidence type="ECO:0000256" key="1">
    <source>
        <dbReference type="ARBA" id="ARBA00004245"/>
    </source>
</evidence>
<evidence type="ECO:0000259" key="7">
    <source>
        <dbReference type="Pfam" id="PF06886"/>
    </source>
</evidence>
<keyword evidence="4" id="KW-0493">Microtubule</keyword>
<evidence type="ECO:0000256" key="6">
    <source>
        <dbReference type="SAM" id="MobiDB-lite"/>
    </source>
</evidence>
<organism evidence="8">
    <name type="scientific">Ananas comosus var. bracteatus</name>
    <name type="common">red pineapple</name>
    <dbReference type="NCBI Taxonomy" id="296719"/>
    <lineage>
        <taxon>Eukaryota</taxon>
        <taxon>Viridiplantae</taxon>
        <taxon>Streptophyta</taxon>
        <taxon>Embryophyta</taxon>
        <taxon>Tracheophyta</taxon>
        <taxon>Spermatophyta</taxon>
        <taxon>Magnoliopsida</taxon>
        <taxon>Liliopsida</taxon>
        <taxon>Poales</taxon>
        <taxon>Bromeliaceae</taxon>
        <taxon>Bromelioideae</taxon>
        <taxon>Ananas</taxon>
    </lineage>
</organism>
<evidence type="ECO:0000256" key="5">
    <source>
        <dbReference type="ARBA" id="ARBA00023212"/>
    </source>
</evidence>
<dbReference type="GO" id="GO:0005874">
    <property type="term" value="C:microtubule"/>
    <property type="evidence" value="ECO:0007669"/>
    <property type="project" value="UniProtKB-KW"/>
</dbReference>
<evidence type="ECO:0000256" key="4">
    <source>
        <dbReference type="ARBA" id="ARBA00022701"/>
    </source>
</evidence>
<dbReference type="GO" id="GO:0008017">
    <property type="term" value="F:microtubule binding"/>
    <property type="evidence" value="ECO:0007669"/>
    <property type="project" value="InterPro"/>
</dbReference>
<dbReference type="AlphaFoldDB" id="A0A6V7QEY9"/>
<feature type="compositionally biased region" description="Polar residues" evidence="6">
    <location>
        <begin position="109"/>
        <end position="129"/>
    </location>
</feature>
<keyword evidence="3" id="KW-0963">Cytoplasm</keyword>
<proteinExistence type="inferred from homology"/>
<feature type="compositionally biased region" description="Basic and acidic residues" evidence="6">
    <location>
        <begin position="192"/>
        <end position="210"/>
    </location>
</feature>
<comment type="similarity">
    <text evidence="2">Belongs to the TPX2 family.</text>
</comment>
<dbReference type="InterPro" id="IPR027329">
    <property type="entry name" value="TPX2_C"/>
</dbReference>
<feature type="region of interest" description="Disordered" evidence="6">
    <location>
        <begin position="39"/>
        <end position="79"/>
    </location>
</feature>
<feature type="compositionally biased region" description="Polar residues" evidence="6">
    <location>
        <begin position="150"/>
        <end position="161"/>
    </location>
</feature>
<evidence type="ECO:0000313" key="8">
    <source>
        <dbReference type="EMBL" id="CAD1841724.1"/>
    </source>
</evidence>
<accession>A0A6V7QEY9</accession>
<feature type="compositionally biased region" description="Basic and acidic residues" evidence="6">
    <location>
        <begin position="40"/>
        <end position="59"/>
    </location>
</feature>
<reference evidence="8" key="1">
    <citation type="submission" date="2020-07" db="EMBL/GenBank/DDBJ databases">
        <authorList>
            <person name="Lin J."/>
        </authorList>
    </citation>
    <scope>NUCLEOTIDE SEQUENCE</scope>
</reference>
<comment type="subcellular location">
    <subcellularLocation>
        <location evidence="1">Cytoplasm</location>
        <location evidence="1">Cytoskeleton</location>
    </subcellularLocation>
</comment>
<feature type="region of interest" description="Disordered" evidence="6">
    <location>
        <begin position="106"/>
        <end position="164"/>
    </location>
</feature>
<evidence type="ECO:0000256" key="2">
    <source>
        <dbReference type="ARBA" id="ARBA00005885"/>
    </source>
</evidence>
<feature type="compositionally biased region" description="Basic and acidic residues" evidence="6">
    <location>
        <begin position="234"/>
        <end position="245"/>
    </location>
</feature>
<dbReference type="GO" id="GO:0000226">
    <property type="term" value="P:microtubule cytoskeleton organization"/>
    <property type="evidence" value="ECO:0007669"/>
    <property type="project" value="InterPro"/>
</dbReference>
<dbReference type="PANTHER" id="PTHR46372">
    <property type="entry name" value="PROTEIN WVD2-LIKE 3"/>
    <property type="match status" value="1"/>
</dbReference>
<feature type="region of interest" description="Disordered" evidence="6">
    <location>
        <begin position="192"/>
        <end position="331"/>
    </location>
</feature>
<feature type="compositionally biased region" description="Basic and acidic residues" evidence="6">
    <location>
        <begin position="280"/>
        <end position="312"/>
    </location>
</feature>
<gene>
    <name evidence="8" type="ORF">CB5_LOCUS24935</name>
</gene>
<name>A0A6V7QEY9_ANACO</name>
<protein>
    <recommendedName>
        <fullName evidence="7">TPX2 C-terminal domain-containing protein</fullName>
    </recommendedName>
</protein>
<dbReference type="Pfam" id="PF06886">
    <property type="entry name" value="TPX2"/>
    <property type="match status" value="1"/>
</dbReference>
<sequence>MTWGSTCIPVSERVFEGEMGKDVKEMSRGEESDCVAIRAPGDDIDRTNEAMDDSRDEISHSGQEVPRIRRSLRSNYTVPQPFSLATEKRALVGHRAFVADAAANEEKLANSNSSQLAGPMKKTQSNSPVANRKPLQPDNKMHQDEEDSCSIASSNTTSIRASKTRPIVPMAPVFRCSERAEKRKEFYSKLEEKQQALEAERTQSESKTREEEEAAIKQLRKSLNFKATPMPSFYHEEPPKVELKKTPTTRAKSPKLGRRKSCDGVANLSGDNALGSCGQSERHSTGSCKEANKLRTHSETQKEGTKTGRENSKLLANEAAGSAATDIIVQH</sequence>
<dbReference type="EMBL" id="LR862135">
    <property type="protein sequence ID" value="CAD1841724.1"/>
    <property type="molecule type" value="Genomic_DNA"/>
</dbReference>
<keyword evidence="5" id="KW-0206">Cytoskeleton</keyword>
<dbReference type="InterPro" id="IPR044806">
    <property type="entry name" value="WVD2/WDL1-4"/>
</dbReference>